<accession>A0A5A7Q2M9</accession>
<sequence length="145" mass="16715">MEEQDGVLNITSAKWSEKKYRNGFNNNINGIILDIKRPIRHKLWPANEALHDQLWRGSDKEIQVKHSSDPLSKLVNNQPESIPLANAKRDELKMFTSEINFRVKEPLGNKIFRIVPTSGPRVDHDRSADRYIVAHDFGVVSGFRR</sequence>
<protein>
    <submittedName>
        <fullName evidence="1">Phosphoenolpyruvate carboxylase</fullName>
    </submittedName>
</protein>
<evidence type="ECO:0000313" key="2">
    <source>
        <dbReference type="Proteomes" id="UP000325081"/>
    </source>
</evidence>
<keyword evidence="1" id="KW-0670">Pyruvate</keyword>
<evidence type="ECO:0000313" key="1">
    <source>
        <dbReference type="EMBL" id="GER39389.1"/>
    </source>
</evidence>
<proteinExistence type="predicted"/>
<dbReference type="EMBL" id="BKCP01005628">
    <property type="protein sequence ID" value="GER39389.1"/>
    <property type="molecule type" value="Genomic_DNA"/>
</dbReference>
<name>A0A5A7Q2M9_STRAF</name>
<organism evidence="1 2">
    <name type="scientific">Striga asiatica</name>
    <name type="common">Asiatic witchweed</name>
    <name type="synonym">Buchnera asiatica</name>
    <dbReference type="NCBI Taxonomy" id="4170"/>
    <lineage>
        <taxon>Eukaryota</taxon>
        <taxon>Viridiplantae</taxon>
        <taxon>Streptophyta</taxon>
        <taxon>Embryophyta</taxon>
        <taxon>Tracheophyta</taxon>
        <taxon>Spermatophyta</taxon>
        <taxon>Magnoliopsida</taxon>
        <taxon>eudicotyledons</taxon>
        <taxon>Gunneridae</taxon>
        <taxon>Pentapetalae</taxon>
        <taxon>asterids</taxon>
        <taxon>lamiids</taxon>
        <taxon>Lamiales</taxon>
        <taxon>Orobanchaceae</taxon>
        <taxon>Buchnereae</taxon>
        <taxon>Striga</taxon>
    </lineage>
</organism>
<gene>
    <name evidence="1" type="ORF">STAS_16005</name>
</gene>
<reference evidence="2" key="1">
    <citation type="journal article" date="2019" name="Curr. Biol.">
        <title>Genome Sequence of Striga asiatica Provides Insight into the Evolution of Plant Parasitism.</title>
        <authorList>
            <person name="Yoshida S."/>
            <person name="Kim S."/>
            <person name="Wafula E.K."/>
            <person name="Tanskanen J."/>
            <person name="Kim Y.M."/>
            <person name="Honaas L."/>
            <person name="Yang Z."/>
            <person name="Spallek T."/>
            <person name="Conn C.E."/>
            <person name="Ichihashi Y."/>
            <person name="Cheong K."/>
            <person name="Cui S."/>
            <person name="Der J.P."/>
            <person name="Gundlach H."/>
            <person name="Jiao Y."/>
            <person name="Hori C."/>
            <person name="Ishida J.K."/>
            <person name="Kasahara H."/>
            <person name="Kiba T."/>
            <person name="Kim M.S."/>
            <person name="Koo N."/>
            <person name="Laohavisit A."/>
            <person name="Lee Y.H."/>
            <person name="Lumba S."/>
            <person name="McCourt P."/>
            <person name="Mortimer J.C."/>
            <person name="Mutuku J.M."/>
            <person name="Nomura T."/>
            <person name="Sasaki-Sekimoto Y."/>
            <person name="Seto Y."/>
            <person name="Wang Y."/>
            <person name="Wakatake T."/>
            <person name="Sakakibara H."/>
            <person name="Demura T."/>
            <person name="Yamaguchi S."/>
            <person name="Yoneyama K."/>
            <person name="Manabe R.I."/>
            <person name="Nelson D.C."/>
            <person name="Schulman A.H."/>
            <person name="Timko M.P."/>
            <person name="dePamphilis C.W."/>
            <person name="Choi D."/>
            <person name="Shirasu K."/>
        </authorList>
    </citation>
    <scope>NUCLEOTIDE SEQUENCE [LARGE SCALE GENOMIC DNA]</scope>
    <source>
        <strain evidence="2">cv. UVA1</strain>
    </source>
</reference>
<dbReference type="AlphaFoldDB" id="A0A5A7Q2M9"/>
<comment type="caution">
    <text evidence="1">The sequence shown here is derived from an EMBL/GenBank/DDBJ whole genome shotgun (WGS) entry which is preliminary data.</text>
</comment>
<keyword evidence="2" id="KW-1185">Reference proteome</keyword>
<dbReference type="Proteomes" id="UP000325081">
    <property type="component" value="Unassembled WGS sequence"/>
</dbReference>